<keyword evidence="3" id="KW-0560">Oxidoreductase</keyword>
<evidence type="ECO:0000256" key="5">
    <source>
        <dbReference type="PIRSR" id="PIRSR000097-2"/>
    </source>
</evidence>
<dbReference type="CDD" id="cd19071">
    <property type="entry name" value="AKR_AKR1-5-like"/>
    <property type="match status" value="1"/>
</dbReference>
<dbReference type="InterPro" id="IPR020471">
    <property type="entry name" value="AKR"/>
</dbReference>
<keyword evidence="9" id="KW-1185">Reference proteome</keyword>
<dbReference type="eggNOG" id="COG0656">
    <property type="taxonomic scope" value="Bacteria"/>
</dbReference>
<gene>
    <name evidence="8" type="ORF">CDOO_12120</name>
</gene>
<keyword evidence="2" id="KW-0521">NADP</keyword>
<dbReference type="InterPro" id="IPR023210">
    <property type="entry name" value="NADP_OxRdtase_dom"/>
</dbReference>
<dbReference type="EMBL" id="CP006764">
    <property type="protein sequence ID" value="AIT61918.1"/>
    <property type="molecule type" value="Genomic_DNA"/>
</dbReference>
<reference evidence="8 9" key="1">
    <citation type="submission" date="2013-09" db="EMBL/GenBank/DDBJ databases">
        <title>Complete genome sequence of Corynebacterium doosanense CAU 212(T) (=DSM 45436(T)), isolated from activated sludge.</title>
        <authorList>
            <person name="Schaffert L."/>
            <person name="Albersmeier A."/>
            <person name="Kalinowski J."/>
            <person name="Ruckert C."/>
        </authorList>
    </citation>
    <scope>NUCLEOTIDE SEQUENCE [LARGE SCALE GENOMIC DNA]</scope>
    <source>
        <strain evidence="8 9">CAU 212</strain>
    </source>
</reference>
<dbReference type="PANTHER" id="PTHR43827:SF3">
    <property type="entry name" value="NADP-DEPENDENT OXIDOREDUCTASE DOMAIN-CONTAINING PROTEIN"/>
    <property type="match status" value="1"/>
</dbReference>
<dbReference type="PRINTS" id="PR00069">
    <property type="entry name" value="ALDKETRDTASE"/>
</dbReference>
<evidence type="ECO:0000256" key="4">
    <source>
        <dbReference type="PIRSR" id="PIRSR000097-1"/>
    </source>
</evidence>
<dbReference type="GO" id="GO:0016616">
    <property type="term" value="F:oxidoreductase activity, acting on the CH-OH group of donors, NAD or NADP as acceptor"/>
    <property type="evidence" value="ECO:0007669"/>
    <property type="project" value="UniProtKB-ARBA"/>
</dbReference>
<dbReference type="Proteomes" id="UP000029914">
    <property type="component" value="Chromosome"/>
</dbReference>
<evidence type="ECO:0000256" key="1">
    <source>
        <dbReference type="ARBA" id="ARBA00007905"/>
    </source>
</evidence>
<comment type="similarity">
    <text evidence="1">Belongs to the aldo/keto reductase family.</text>
</comment>
<name>A0A097IIG5_9CORY</name>
<dbReference type="HOGENOM" id="CLU_023205_0_1_11"/>
<dbReference type="SUPFAM" id="SSF51430">
    <property type="entry name" value="NAD(P)-linked oxidoreductase"/>
    <property type="match status" value="1"/>
</dbReference>
<dbReference type="PIRSF" id="PIRSF000097">
    <property type="entry name" value="AKR"/>
    <property type="match status" value="1"/>
</dbReference>
<feature type="site" description="Lowers pKa of active site Tyr" evidence="6">
    <location>
        <position position="77"/>
    </location>
</feature>
<evidence type="ECO:0000313" key="8">
    <source>
        <dbReference type="EMBL" id="AIT61918.1"/>
    </source>
</evidence>
<dbReference type="AlphaFoldDB" id="A0A097IIG5"/>
<proteinExistence type="inferred from homology"/>
<evidence type="ECO:0000256" key="2">
    <source>
        <dbReference type="ARBA" id="ARBA00022857"/>
    </source>
</evidence>
<dbReference type="Pfam" id="PF00248">
    <property type="entry name" value="Aldo_ket_red"/>
    <property type="match status" value="1"/>
</dbReference>
<dbReference type="STRING" id="558173.CDOO_12120"/>
<feature type="active site" description="Proton donor" evidence="4">
    <location>
        <position position="52"/>
    </location>
</feature>
<organism evidence="8 9">
    <name type="scientific">Corynebacterium doosanense CAU 212 = DSM 45436</name>
    <dbReference type="NCBI Taxonomy" id="558173"/>
    <lineage>
        <taxon>Bacteria</taxon>
        <taxon>Bacillati</taxon>
        <taxon>Actinomycetota</taxon>
        <taxon>Actinomycetes</taxon>
        <taxon>Mycobacteriales</taxon>
        <taxon>Corynebacteriaceae</taxon>
        <taxon>Corynebacterium</taxon>
    </lineage>
</organism>
<dbReference type="PANTHER" id="PTHR43827">
    <property type="entry name" value="2,5-DIKETO-D-GLUCONIC ACID REDUCTASE"/>
    <property type="match status" value="1"/>
</dbReference>
<feature type="binding site" evidence="5">
    <location>
        <position position="110"/>
    </location>
    <ligand>
        <name>substrate</name>
    </ligand>
</feature>
<accession>A0A097IIG5</accession>
<feature type="domain" description="NADP-dependent oxidoreductase" evidence="7">
    <location>
        <begin position="18"/>
        <end position="258"/>
    </location>
</feature>
<dbReference type="InterPro" id="IPR036812">
    <property type="entry name" value="NAD(P)_OxRdtase_dom_sf"/>
</dbReference>
<evidence type="ECO:0000259" key="7">
    <source>
        <dbReference type="Pfam" id="PF00248"/>
    </source>
</evidence>
<dbReference type="Gene3D" id="3.20.20.100">
    <property type="entry name" value="NADP-dependent oxidoreductase domain"/>
    <property type="match status" value="1"/>
</dbReference>
<evidence type="ECO:0000256" key="6">
    <source>
        <dbReference type="PIRSR" id="PIRSR000097-3"/>
    </source>
</evidence>
<evidence type="ECO:0000256" key="3">
    <source>
        <dbReference type="ARBA" id="ARBA00023002"/>
    </source>
</evidence>
<sequence length="268" mass="28852">MMLLEQSFTLPTSHPIPRLGLGTWLIPDASVPQVIRDAVALSYRHIDTAQAYGNERGVGEGVRTCGVDRSELFVTTKVAASIKDYARAVASIDASLDALGLDYLDLLLIHSPGPSGDDEVWRAMEEALIDGRLRNIGVSNFSETDLRALAAGSSTVPHVNQIRVHPGHTPAALMDYCATQGIVVESYSPIGNGDLLTDPRLIEMAARYGVSVAQLCIRYTLQLGTVCLPKARSVGHLHENAEVDFEISEDDMATLSGLVIDVDLSGRD</sequence>
<dbReference type="FunFam" id="3.20.20.100:FF:000002">
    <property type="entry name" value="2,5-diketo-D-gluconic acid reductase A"/>
    <property type="match status" value="1"/>
</dbReference>
<dbReference type="KEGG" id="cdo:CDOO_12120"/>
<protein>
    <submittedName>
        <fullName evidence="8">2,5-diketo-D-gluconic acid reductase</fullName>
    </submittedName>
</protein>
<evidence type="ECO:0000313" key="9">
    <source>
        <dbReference type="Proteomes" id="UP000029914"/>
    </source>
</evidence>